<dbReference type="InterPro" id="IPR033334">
    <property type="entry name" value="LNG1/2"/>
</dbReference>
<organism evidence="4">
    <name type="scientific">Tanacetum cinerariifolium</name>
    <name type="common">Dalmatian daisy</name>
    <name type="synonym">Chrysanthemum cinerariifolium</name>
    <dbReference type="NCBI Taxonomy" id="118510"/>
    <lineage>
        <taxon>Eukaryota</taxon>
        <taxon>Viridiplantae</taxon>
        <taxon>Streptophyta</taxon>
        <taxon>Embryophyta</taxon>
        <taxon>Tracheophyta</taxon>
        <taxon>Spermatophyta</taxon>
        <taxon>Magnoliopsida</taxon>
        <taxon>eudicotyledons</taxon>
        <taxon>Gunneridae</taxon>
        <taxon>Pentapetalae</taxon>
        <taxon>asterids</taxon>
        <taxon>campanulids</taxon>
        <taxon>Asterales</taxon>
        <taxon>Asteraceae</taxon>
        <taxon>Asteroideae</taxon>
        <taxon>Anthemideae</taxon>
        <taxon>Anthemidinae</taxon>
        <taxon>Tanacetum</taxon>
    </lineage>
</organism>
<feature type="domain" description="DUF4378" evidence="3">
    <location>
        <begin position="482"/>
        <end position="576"/>
    </location>
</feature>
<dbReference type="NCBIfam" id="TIGR01640">
    <property type="entry name" value="F_box_assoc_1"/>
    <property type="match status" value="1"/>
</dbReference>
<dbReference type="InterPro" id="IPR011043">
    <property type="entry name" value="Gal_Oxase/kelch_b-propeller"/>
</dbReference>
<dbReference type="InterPro" id="IPR017451">
    <property type="entry name" value="F-box-assoc_interact_dom"/>
</dbReference>
<sequence>MHVDDPKNNYKLLILSETKTKTKTSFEFTTINCEAPPSVKGLTLARRPLPLFEGITPGSIFILASFHGLVCLGISSIDGYLYSNLILWNPLTNEYKRLSKFNSHKECNDIWSIYSYFGLYYNCCEDDYKLLFVNFVDKDYYIYSLKSDSWRKVDVFQHISIRYPGSWSRGTYLNENLYFLQEDMSGRLYSIIKFDTKTERFSEIETHHVDDNPDAYDYYATIVVKGDCIHVCVKYDTDISYDSGFGSMTCIKLWKLDEYGKLIEVVDYQLRMPVYDIHLGSLIPLYLMKNENWVMCSYENHQICKVDLKKKINIKDKGEGKEKGSIVDDFEYVKVSVGDDMNIVDEEREVVGELKKASYGGTVSQELVMVPKFSEEIDKRQGPSSIQKKSSLLMREDESHDPEYSGSVQSLDLIDHHSNFEAVIKVQQKMPDDVIPDTLSFGVSFEINRKKLQNIEHLVQKLIRLNSTHDEAHIDYIASLCENIKPDDRKLIFDNVNKVLAKKLALVVPSLETFSSKYLKLANKTLNGQKLLRDLCMEIEELLQVKKKKEDTDYDSELPVIALEVERLIFKDLVNEVVLGEASHGSLCVWLPMTPVLVPSPLNNDCVATAGTLLSSPILGGVDVLGILMVAVKSNDSLVPSRMAR</sequence>
<accession>A0A6L2JYI4</accession>
<proteinExistence type="predicted"/>
<gene>
    <name evidence="4" type="ORF">Tci_013787</name>
</gene>
<dbReference type="InterPro" id="IPR025486">
    <property type="entry name" value="DUF4378"/>
</dbReference>
<reference evidence="4" key="1">
    <citation type="journal article" date="2019" name="Sci. Rep.">
        <title>Draft genome of Tanacetum cinerariifolium, the natural source of mosquito coil.</title>
        <authorList>
            <person name="Yamashiro T."/>
            <person name="Shiraishi A."/>
            <person name="Satake H."/>
            <person name="Nakayama K."/>
        </authorList>
    </citation>
    <scope>NUCLEOTIDE SEQUENCE</scope>
</reference>
<dbReference type="PANTHER" id="PTHR31680">
    <property type="entry name" value="LONGIFOLIA PROTEIN"/>
    <property type="match status" value="1"/>
</dbReference>
<dbReference type="Pfam" id="PF14309">
    <property type="entry name" value="DUF4378"/>
    <property type="match status" value="1"/>
</dbReference>
<dbReference type="SUPFAM" id="SSF50965">
    <property type="entry name" value="Galactose oxidase, central domain"/>
    <property type="match status" value="1"/>
</dbReference>
<evidence type="ECO:0000259" key="3">
    <source>
        <dbReference type="Pfam" id="PF14309"/>
    </source>
</evidence>
<dbReference type="AlphaFoldDB" id="A0A6L2JYI4"/>
<comment type="caution">
    <text evidence="4">The sequence shown here is derived from an EMBL/GenBank/DDBJ whole genome shotgun (WGS) entry which is preliminary data.</text>
</comment>
<name>A0A6L2JYI4_TANCI</name>
<dbReference type="GO" id="GO:0051513">
    <property type="term" value="P:regulation of monopolar cell growth"/>
    <property type="evidence" value="ECO:0007669"/>
    <property type="project" value="InterPro"/>
</dbReference>
<dbReference type="InterPro" id="IPR006527">
    <property type="entry name" value="F-box-assoc_dom_typ1"/>
</dbReference>
<dbReference type="Pfam" id="PF07734">
    <property type="entry name" value="FBA_1"/>
    <property type="match status" value="1"/>
</dbReference>
<feature type="region of interest" description="Disordered" evidence="1">
    <location>
        <begin position="379"/>
        <end position="406"/>
    </location>
</feature>
<protein>
    <submittedName>
        <fullName evidence="4">Uncharacterized protein</fullName>
    </submittedName>
</protein>
<evidence type="ECO:0000259" key="2">
    <source>
        <dbReference type="Pfam" id="PF07734"/>
    </source>
</evidence>
<evidence type="ECO:0000313" key="4">
    <source>
        <dbReference type="EMBL" id="GEU41809.1"/>
    </source>
</evidence>
<dbReference type="EMBL" id="BKCJ010001486">
    <property type="protein sequence ID" value="GEU41809.1"/>
    <property type="molecule type" value="Genomic_DNA"/>
</dbReference>
<evidence type="ECO:0000256" key="1">
    <source>
        <dbReference type="SAM" id="MobiDB-lite"/>
    </source>
</evidence>
<feature type="compositionally biased region" description="Basic and acidic residues" evidence="1">
    <location>
        <begin position="394"/>
        <end position="403"/>
    </location>
</feature>
<dbReference type="PANTHER" id="PTHR31680:SF4">
    <property type="entry name" value="LONGIFOLIA PROTEIN"/>
    <property type="match status" value="1"/>
</dbReference>
<feature type="domain" description="F-box associated beta-propeller type 1" evidence="2">
    <location>
        <begin position="82"/>
        <end position="235"/>
    </location>
</feature>